<name>A0A1H7TXX2_9HYPH</name>
<keyword evidence="2" id="KW-0808">Transferase</keyword>
<dbReference type="SUPFAM" id="SSF47616">
    <property type="entry name" value="GST C-terminal domain-like"/>
    <property type="match status" value="1"/>
</dbReference>
<dbReference type="InterPro" id="IPR004045">
    <property type="entry name" value="Glutathione_S-Trfase_N"/>
</dbReference>
<dbReference type="Gene3D" id="1.20.1050.10">
    <property type="match status" value="1"/>
</dbReference>
<dbReference type="CDD" id="cd03049">
    <property type="entry name" value="GST_N_3"/>
    <property type="match status" value="1"/>
</dbReference>
<dbReference type="RefSeq" id="WP_091837210.1">
    <property type="nucleotide sequence ID" value="NZ_FOAN01000006.1"/>
</dbReference>
<dbReference type="InterPro" id="IPR036249">
    <property type="entry name" value="Thioredoxin-like_sf"/>
</dbReference>
<evidence type="ECO:0000259" key="1">
    <source>
        <dbReference type="PROSITE" id="PS50404"/>
    </source>
</evidence>
<reference evidence="3" key="1">
    <citation type="submission" date="2016-10" db="EMBL/GenBank/DDBJ databases">
        <authorList>
            <person name="Varghese N."/>
            <person name="Submissions S."/>
        </authorList>
    </citation>
    <scope>NUCLEOTIDE SEQUENCE [LARGE SCALE GENOMIC DNA]</scope>
    <source>
        <strain evidence="3">LMG 26383,CCUG 61248,R- 45681</strain>
    </source>
</reference>
<accession>A0A1H7TXX2</accession>
<dbReference type="Proteomes" id="UP000199664">
    <property type="component" value="Unassembled WGS sequence"/>
</dbReference>
<dbReference type="AlphaFoldDB" id="A0A1H7TXX2"/>
<organism evidence="2 3">
    <name type="scientific">Bosea lupini</name>
    <dbReference type="NCBI Taxonomy" id="1036779"/>
    <lineage>
        <taxon>Bacteria</taxon>
        <taxon>Pseudomonadati</taxon>
        <taxon>Pseudomonadota</taxon>
        <taxon>Alphaproteobacteria</taxon>
        <taxon>Hyphomicrobiales</taxon>
        <taxon>Boseaceae</taxon>
        <taxon>Bosea</taxon>
    </lineage>
</organism>
<proteinExistence type="predicted"/>
<dbReference type="STRING" id="1036779.SAMN04515666_10618"/>
<dbReference type="GO" id="GO:0016740">
    <property type="term" value="F:transferase activity"/>
    <property type="evidence" value="ECO:0007669"/>
    <property type="project" value="UniProtKB-KW"/>
</dbReference>
<evidence type="ECO:0000313" key="3">
    <source>
        <dbReference type="Proteomes" id="UP000199664"/>
    </source>
</evidence>
<dbReference type="Pfam" id="PF13410">
    <property type="entry name" value="GST_C_2"/>
    <property type="match status" value="1"/>
</dbReference>
<dbReference type="InterPro" id="IPR036282">
    <property type="entry name" value="Glutathione-S-Trfase_C_sf"/>
</dbReference>
<sequence>MLLRCSLTSPFGRKVQVAAHHLGLIDRIEFVAAGTLDPADPLRQDNPLGKMPVMILDDGRRIYDSRVILEHLDHLAGGGRILPADWDERLACLTLQALADGILDASLLVLYEERRPEAERSPAWLERQRGKIRRGLSALNRAPPHLLVDAGTITVACMLNQLDRRQPLEWRGDHPALLAWFAAFAQATPAFTATIASRG</sequence>
<protein>
    <submittedName>
        <fullName evidence="2">Glutathione S-transferase</fullName>
    </submittedName>
</protein>
<dbReference type="EMBL" id="FOAN01000006">
    <property type="protein sequence ID" value="SEL89276.1"/>
    <property type="molecule type" value="Genomic_DNA"/>
</dbReference>
<dbReference type="Pfam" id="PF13409">
    <property type="entry name" value="GST_N_2"/>
    <property type="match status" value="1"/>
</dbReference>
<dbReference type="PROSITE" id="PS50404">
    <property type="entry name" value="GST_NTER"/>
    <property type="match status" value="1"/>
</dbReference>
<keyword evidence="3" id="KW-1185">Reference proteome</keyword>
<feature type="domain" description="GST N-terminal" evidence="1">
    <location>
        <begin position="1"/>
        <end position="80"/>
    </location>
</feature>
<dbReference type="CDD" id="cd03205">
    <property type="entry name" value="GST_C_6"/>
    <property type="match status" value="1"/>
</dbReference>
<dbReference type="OrthoDB" id="9795329at2"/>
<dbReference type="SUPFAM" id="SSF52833">
    <property type="entry name" value="Thioredoxin-like"/>
    <property type="match status" value="1"/>
</dbReference>
<dbReference type="Gene3D" id="3.40.30.10">
    <property type="entry name" value="Glutaredoxin"/>
    <property type="match status" value="1"/>
</dbReference>
<evidence type="ECO:0000313" key="2">
    <source>
        <dbReference type="EMBL" id="SEL89276.1"/>
    </source>
</evidence>
<gene>
    <name evidence="2" type="ORF">SAMN04515666_10618</name>
</gene>